<dbReference type="STRING" id="694427.Palpr_2643"/>
<feature type="chain" id="PRO_5003186932" description="Outer membrane protein beta-barrel domain-containing protein" evidence="1">
    <location>
        <begin position="19"/>
        <end position="246"/>
    </location>
</feature>
<dbReference type="RefSeq" id="WP_013446143.1">
    <property type="nucleotide sequence ID" value="NC_014734.1"/>
</dbReference>
<name>E4T7T0_PALPW</name>
<dbReference type="EMBL" id="CP002345">
    <property type="protein sequence ID" value="ADQ80774.1"/>
    <property type="molecule type" value="Genomic_DNA"/>
</dbReference>
<keyword evidence="3" id="KW-1185">Reference proteome</keyword>
<gene>
    <name evidence="2" type="ordered locus">Palpr_2643</name>
</gene>
<reference key="1">
    <citation type="submission" date="2010-11" db="EMBL/GenBank/DDBJ databases">
        <title>The complete genome of Paludibacter propionicigenes DSM 17365.</title>
        <authorList>
            <consortium name="US DOE Joint Genome Institute (JGI-PGF)"/>
            <person name="Lucas S."/>
            <person name="Copeland A."/>
            <person name="Lapidus A."/>
            <person name="Bruce D."/>
            <person name="Goodwin L."/>
            <person name="Pitluck S."/>
            <person name="Kyrpides N."/>
            <person name="Mavromatis K."/>
            <person name="Ivanova N."/>
            <person name="Munk A.C."/>
            <person name="Brettin T."/>
            <person name="Detter J.C."/>
            <person name="Han C."/>
            <person name="Tapia R."/>
            <person name="Land M."/>
            <person name="Hauser L."/>
            <person name="Markowitz V."/>
            <person name="Cheng J.-F."/>
            <person name="Hugenholtz P."/>
            <person name="Woyke T."/>
            <person name="Wu D."/>
            <person name="Gronow S."/>
            <person name="Wellnitz S."/>
            <person name="Brambilla E."/>
            <person name="Klenk H.-P."/>
            <person name="Eisen J.A."/>
        </authorList>
    </citation>
    <scope>NUCLEOTIDE SEQUENCE</scope>
    <source>
        <strain>WB4</strain>
    </source>
</reference>
<dbReference type="eggNOG" id="ENOG5033JWV">
    <property type="taxonomic scope" value="Bacteria"/>
</dbReference>
<feature type="signal peptide" evidence="1">
    <location>
        <begin position="1"/>
        <end position="18"/>
    </location>
</feature>
<sequence length="246" mass="28106">MKKVIFSIIMILPFLLFAQTNRNSYSNQDSNTYELSIESGFGSYLMSNLKDLQSTIISKSEIPILRTTSFPSYFNYSIRFGRLINNSYLGLTGGLMSTGSRSSLSDYSGYYASDINCKAFNIGAYTRKAFANYQLFKRPLEIGYVLNTSFLYSFVKMKDNLQLYGYDALINDSYTFNSIGLYIEPMLYAAYMFNQHIGIEVNAGGALSISSPLYYQKIKNEFVIYEKKRFANWSGYRLSIGLISRF</sequence>
<protein>
    <recommendedName>
        <fullName evidence="4">Outer membrane protein beta-barrel domain-containing protein</fullName>
    </recommendedName>
</protein>
<dbReference type="AlphaFoldDB" id="E4T7T0"/>
<dbReference type="KEGG" id="ppn:Palpr_2643"/>
<dbReference type="Proteomes" id="UP000008718">
    <property type="component" value="Chromosome"/>
</dbReference>
<dbReference type="HOGENOM" id="CLU_1128210_0_0_10"/>
<accession>E4T7T0</accession>
<reference evidence="2 3" key="2">
    <citation type="journal article" date="2011" name="Stand. Genomic Sci.">
        <title>Complete genome sequence of Paludibacter propionicigenes type strain (WB4).</title>
        <authorList>
            <person name="Gronow S."/>
            <person name="Munk C."/>
            <person name="Lapidus A."/>
            <person name="Nolan M."/>
            <person name="Lucas S."/>
            <person name="Hammon N."/>
            <person name="Deshpande S."/>
            <person name="Cheng J.F."/>
            <person name="Tapia R."/>
            <person name="Han C."/>
            <person name="Goodwin L."/>
            <person name="Pitluck S."/>
            <person name="Liolios K."/>
            <person name="Ivanova N."/>
            <person name="Mavromatis K."/>
            <person name="Mikhailova N."/>
            <person name="Pati A."/>
            <person name="Chen A."/>
            <person name="Palaniappan K."/>
            <person name="Land M."/>
            <person name="Hauser L."/>
            <person name="Chang Y.J."/>
            <person name="Jeffries C.D."/>
            <person name="Brambilla E."/>
            <person name="Rohde M."/>
            <person name="Goker M."/>
            <person name="Detter J.C."/>
            <person name="Woyke T."/>
            <person name="Bristow J."/>
            <person name="Eisen J.A."/>
            <person name="Markowitz V."/>
            <person name="Hugenholtz P."/>
            <person name="Kyrpides N.C."/>
            <person name="Klenk H.P."/>
        </authorList>
    </citation>
    <scope>NUCLEOTIDE SEQUENCE [LARGE SCALE GENOMIC DNA]</scope>
    <source>
        <strain evidence="3">DSM 17365 / JCM 13257 / WB4</strain>
    </source>
</reference>
<organism evidence="2 3">
    <name type="scientific">Paludibacter propionicigenes (strain DSM 17365 / JCM 13257 / WB4)</name>
    <dbReference type="NCBI Taxonomy" id="694427"/>
    <lineage>
        <taxon>Bacteria</taxon>
        <taxon>Pseudomonadati</taxon>
        <taxon>Bacteroidota</taxon>
        <taxon>Bacteroidia</taxon>
        <taxon>Bacteroidales</taxon>
        <taxon>Paludibacteraceae</taxon>
        <taxon>Paludibacter</taxon>
    </lineage>
</organism>
<evidence type="ECO:0000313" key="3">
    <source>
        <dbReference type="Proteomes" id="UP000008718"/>
    </source>
</evidence>
<evidence type="ECO:0008006" key="4">
    <source>
        <dbReference type="Google" id="ProtNLM"/>
    </source>
</evidence>
<dbReference type="OrthoDB" id="1492607at2"/>
<evidence type="ECO:0000313" key="2">
    <source>
        <dbReference type="EMBL" id="ADQ80774.1"/>
    </source>
</evidence>
<keyword evidence="1" id="KW-0732">Signal</keyword>
<evidence type="ECO:0000256" key="1">
    <source>
        <dbReference type="SAM" id="SignalP"/>
    </source>
</evidence>
<proteinExistence type="predicted"/>